<dbReference type="EMBL" id="BNCO01000055">
    <property type="protein sequence ID" value="GIL63183.1"/>
    <property type="molecule type" value="Genomic_DNA"/>
</dbReference>
<dbReference type="AlphaFoldDB" id="A0A8J4BJS7"/>
<accession>A0A8J4BJS7</accession>
<keyword evidence="3" id="KW-1185">Reference proteome</keyword>
<comment type="caution">
    <text evidence="2">The sequence shown here is derived from an EMBL/GenBank/DDBJ whole genome shotgun (WGS) entry which is preliminary data.</text>
</comment>
<feature type="compositionally biased region" description="Low complexity" evidence="1">
    <location>
        <begin position="382"/>
        <end position="399"/>
    </location>
</feature>
<dbReference type="Proteomes" id="UP000747399">
    <property type="component" value="Unassembled WGS sequence"/>
</dbReference>
<name>A0A8J4BJS7_9CHLO</name>
<evidence type="ECO:0000313" key="2">
    <source>
        <dbReference type="EMBL" id="GIL63183.1"/>
    </source>
</evidence>
<reference evidence="2" key="1">
    <citation type="journal article" date="2021" name="Proc. Natl. Acad. Sci. U.S.A.">
        <title>Three genomes in the algal genus Volvox reveal the fate of a haploid sex-determining region after a transition to homothallism.</title>
        <authorList>
            <person name="Yamamoto K."/>
            <person name="Hamaji T."/>
            <person name="Kawai-Toyooka H."/>
            <person name="Matsuzaki R."/>
            <person name="Takahashi F."/>
            <person name="Nishimura Y."/>
            <person name="Kawachi M."/>
            <person name="Noguchi H."/>
            <person name="Minakuchi Y."/>
            <person name="Umen J.G."/>
            <person name="Toyoda A."/>
            <person name="Nozaki H."/>
        </authorList>
    </citation>
    <scope>NUCLEOTIDE SEQUENCE</scope>
    <source>
        <strain evidence="2">NIES-3780</strain>
    </source>
</reference>
<feature type="region of interest" description="Disordered" evidence="1">
    <location>
        <begin position="382"/>
        <end position="428"/>
    </location>
</feature>
<proteinExistence type="predicted"/>
<feature type="compositionally biased region" description="Low complexity" evidence="1">
    <location>
        <begin position="415"/>
        <end position="426"/>
    </location>
</feature>
<sequence length="730" mass="74448">MVLQLPSSQFFCYCGMKRRRLGIPCADCGCADSNSPSPAAPLSLNNLPVITPSSGRVYALRCSATHPAGPAAAGAAVGLMQKVLGSWHYPADCGSCPAAFTLLHGEELSRRAKPERCIRQAECSAGKVSEPLAIQPLGLISHDGPIAMPRKRPYSPPDAIDMPPMLCRVAADPQPAGASPQLISLRPIPASEQFARPQAPWSFPADNLETYSWLRTGCSPAATIPSTTPPASATTAISSAAAMTTRHTSIAVSLPTLSISTPGSSKLSERGCLQAKSSVSMPLASSKSVAVAGGSDTAAAAMMASASVGAGVGAEGIPDWAAATAAPSAQMWCGAKVPLGGGSSDGGGKRGGKRGDDDRHVMYLMTCTSNSAPLQTTVMPEAAAVPPSPAPSVGATATPLSPALPEQSRPTGRVSPSPGLCDSSSSAGKGSRLLLRLWPLGKQPQAQGEPHIPPPPMQQSQPHFMAVSGAVSIPQFGAGVVIESPLGPTLPLARLERLLQAAEAAAAAATACAWSLTHGTIAGETAKAATVIERAFEASTRSGCLEDVGGGCGSGSSRVAAGPLPALRVDPLEYFEVDGGLLKGAVLQTACNVIRLVQLSNSLAIVPPWAPAAAQDLRATAAAASTFGDWYGKLSGSGSGGCLGHAPFAVQPGRRRGILPLVAALRVLVAFAGASRALQKAQAERTETTAAVTDGLTALLPLMRRGCACAELLMEKVERVLTEEPRLLDA</sequence>
<gene>
    <name evidence="2" type="ORF">Vafri_17218</name>
</gene>
<organism evidence="2 3">
    <name type="scientific">Volvox africanus</name>
    <dbReference type="NCBI Taxonomy" id="51714"/>
    <lineage>
        <taxon>Eukaryota</taxon>
        <taxon>Viridiplantae</taxon>
        <taxon>Chlorophyta</taxon>
        <taxon>core chlorophytes</taxon>
        <taxon>Chlorophyceae</taxon>
        <taxon>CS clade</taxon>
        <taxon>Chlamydomonadales</taxon>
        <taxon>Volvocaceae</taxon>
        <taxon>Volvox</taxon>
    </lineage>
</organism>
<protein>
    <submittedName>
        <fullName evidence="2">Uncharacterized protein</fullName>
    </submittedName>
</protein>
<evidence type="ECO:0000313" key="3">
    <source>
        <dbReference type="Proteomes" id="UP000747399"/>
    </source>
</evidence>
<evidence type="ECO:0000256" key="1">
    <source>
        <dbReference type="SAM" id="MobiDB-lite"/>
    </source>
</evidence>